<dbReference type="Ensembl" id="ENSRFET00010012144.1">
    <property type="protein sequence ID" value="ENSRFEP00010011091.1"/>
    <property type="gene ID" value="ENSRFEG00010007544.1"/>
</dbReference>
<accession>A0A671ECQ8</accession>
<sequence>MKMQFSQFCHSLFFPYPLHVELDNTLGVGKSTFLKPWKFRRCIFFRFIHLQWNVFNEKIKRMCVIL</sequence>
<organism evidence="1 2">
    <name type="scientific">Rhinolophus ferrumequinum</name>
    <name type="common">Greater horseshoe bat</name>
    <dbReference type="NCBI Taxonomy" id="59479"/>
    <lineage>
        <taxon>Eukaryota</taxon>
        <taxon>Metazoa</taxon>
        <taxon>Chordata</taxon>
        <taxon>Craniata</taxon>
        <taxon>Vertebrata</taxon>
        <taxon>Euteleostomi</taxon>
        <taxon>Mammalia</taxon>
        <taxon>Eutheria</taxon>
        <taxon>Laurasiatheria</taxon>
        <taxon>Chiroptera</taxon>
        <taxon>Yinpterochiroptera</taxon>
        <taxon>Rhinolophoidea</taxon>
        <taxon>Rhinolophidae</taxon>
        <taxon>Rhinolophinae</taxon>
        <taxon>Rhinolophus</taxon>
    </lineage>
</organism>
<evidence type="ECO:0000313" key="1">
    <source>
        <dbReference type="Ensembl" id="ENSRFEP00010011091.1"/>
    </source>
</evidence>
<evidence type="ECO:0000313" key="2">
    <source>
        <dbReference type="Proteomes" id="UP000472240"/>
    </source>
</evidence>
<reference evidence="1" key="2">
    <citation type="submission" date="2025-09" db="UniProtKB">
        <authorList>
            <consortium name="Ensembl"/>
        </authorList>
    </citation>
    <scope>IDENTIFICATION</scope>
</reference>
<dbReference type="InParanoid" id="A0A671ECQ8"/>
<proteinExistence type="predicted"/>
<name>A0A671ECQ8_RHIFE</name>
<dbReference type="AlphaFoldDB" id="A0A671ECQ8"/>
<protein>
    <submittedName>
        <fullName evidence="1">Uncharacterized protein</fullName>
    </submittedName>
</protein>
<reference evidence="1" key="1">
    <citation type="submission" date="2025-08" db="UniProtKB">
        <authorList>
            <consortium name="Ensembl"/>
        </authorList>
    </citation>
    <scope>IDENTIFICATION</scope>
</reference>
<dbReference type="Proteomes" id="UP000472240">
    <property type="component" value="Unplaced"/>
</dbReference>
<keyword evidence="2" id="KW-1185">Reference proteome</keyword>